<dbReference type="GO" id="GO:0046872">
    <property type="term" value="F:metal ion binding"/>
    <property type="evidence" value="ECO:0007669"/>
    <property type="project" value="UniProtKB-KW"/>
</dbReference>
<dbReference type="GO" id="GO:0030272">
    <property type="term" value="F:5-formyltetrahydrofolate cyclo-ligase activity"/>
    <property type="evidence" value="ECO:0007669"/>
    <property type="project" value="UniProtKB-EC"/>
</dbReference>
<name>A0A4V5PQE3_9BACT</name>
<dbReference type="GO" id="GO:0009396">
    <property type="term" value="P:folic acid-containing compound biosynthetic process"/>
    <property type="evidence" value="ECO:0007669"/>
    <property type="project" value="TreeGrafter"/>
</dbReference>
<sequence>MEDFDPEALRELRYRAKGVLRQRMRALRNSIPRESLAERSSKIRAGLLGRPEVTAARTIALFWPIVKRGEVDLRPLVAELEGRGVRVAFPSIHPETRVMTFRVPADPAAMEEHGLGFQEPLLTDPEALEVDVVVVPALGVDGEGNRIGYGAGYYDRTIPRFCPPGVAIGVVYDFQVLSEVPATEGDVPLPVVVTDERVIEV</sequence>
<feature type="binding site" evidence="4">
    <location>
        <begin position="17"/>
        <end position="21"/>
    </location>
    <ligand>
        <name>ATP</name>
        <dbReference type="ChEBI" id="CHEBI:30616"/>
    </ligand>
</feature>
<evidence type="ECO:0000256" key="1">
    <source>
        <dbReference type="ARBA" id="ARBA00010638"/>
    </source>
</evidence>
<dbReference type="InterPro" id="IPR024185">
    <property type="entry name" value="FTHF_cligase-like_sf"/>
</dbReference>
<comment type="cofactor">
    <cofactor evidence="5">
        <name>Mg(2+)</name>
        <dbReference type="ChEBI" id="CHEBI:18420"/>
    </cofactor>
</comment>
<gene>
    <name evidence="6" type="ORF">E8A74_03795</name>
</gene>
<dbReference type="PIRSF" id="PIRSF006806">
    <property type="entry name" value="FTHF_cligase"/>
    <property type="match status" value="1"/>
</dbReference>
<dbReference type="Proteomes" id="UP000309215">
    <property type="component" value="Unassembled WGS sequence"/>
</dbReference>
<dbReference type="EMBL" id="SSMQ01000002">
    <property type="protein sequence ID" value="TKD12878.1"/>
    <property type="molecule type" value="Genomic_DNA"/>
</dbReference>
<evidence type="ECO:0000256" key="5">
    <source>
        <dbReference type="RuleBase" id="RU361279"/>
    </source>
</evidence>
<proteinExistence type="inferred from homology"/>
<accession>A0A4V5PQE3</accession>
<dbReference type="AlphaFoldDB" id="A0A4V5PQE3"/>
<evidence type="ECO:0000313" key="7">
    <source>
        <dbReference type="Proteomes" id="UP000309215"/>
    </source>
</evidence>
<dbReference type="PANTHER" id="PTHR23407">
    <property type="entry name" value="ATPASE INHIBITOR/5-FORMYLTETRAHYDROFOLATE CYCLO-LIGASE"/>
    <property type="match status" value="1"/>
</dbReference>
<dbReference type="GO" id="GO:0035999">
    <property type="term" value="P:tetrahydrofolate interconversion"/>
    <property type="evidence" value="ECO:0007669"/>
    <property type="project" value="TreeGrafter"/>
</dbReference>
<dbReference type="Gene3D" id="3.40.50.10420">
    <property type="entry name" value="NagB/RpiA/CoA transferase-like"/>
    <property type="match status" value="1"/>
</dbReference>
<keyword evidence="5" id="KW-0479">Metal-binding</keyword>
<dbReference type="Pfam" id="PF01812">
    <property type="entry name" value="5-FTHF_cyc-lig"/>
    <property type="match status" value="1"/>
</dbReference>
<reference evidence="6 7" key="1">
    <citation type="submission" date="2019-04" db="EMBL/GenBank/DDBJ databases">
        <authorList>
            <person name="Li Y."/>
            <person name="Wang J."/>
        </authorList>
    </citation>
    <scope>NUCLEOTIDE SEQUENCE [LARGE SCALE GENOMIC DNA]</scope>
    <source>
        <strain evidence="6 7">DSM 14668</strain>
    </source>
</reference>
<keyword evidence="6" id="KW-0436">Ligase</keyword>
<comment type="caution">
    <text evidence="6">The sequence shown here is derived from an EMBL/GenBank/DDBJ whole genome shotgun (WGS) entry which is preliminary data.</text>
</comment>
<dbReference type="SUPFAM" id="SSF100950">
    <property type="entry name" value="NagB/RpiA/CoA transferase-like"/>
    <property type="match status" value="1"/>
</dbReference>
<evidence type="ECO:0000256" key="4">
    <source>
        <dbReference type="PIRSR" id="PIRSR006806-1"/>
    </source>
</evidence>
<dbReference type="EC" id="6.3.3.2" evidence="5"/>
<dbReference type="RefSeq" id="WP_136927515.1">
    <property type="nucleotide sequence ID" value="NZ_SSMQ01000002.1"/>
</dbReference>
<comment type="catalytic activity">
    <reaction evidence="5">
        <text>(6S)-5-formyl-5,6,7,8-tetrahydrofolate + ATP = (6R)-5,10-methenyltetrahydrofolate + ADP + phosphate</text>
        <dbReference type="Rhea" id="RHEA:10488"/>
        <dbReference type="ChEBI" id="CHEBI:30616"/>
        <dbReference type="ChEBI" id="CHEBI:43474"/>
        <dbReference type="ChEBI" id="CHEBI:57455"/>
        <dbReference type="ChEBI" id="CHEBI:57457"/>
        <dbReference type="ChEBI" id="CHEBI:456216"/>
        <dbReference type="EC" id="6.3.3.2"/>
    </reaction>
</comment>
<evidence type="ECO:0000313" key="6">
    <source>
        <dbReference type="EMBL" id="TKD12878.1"/>
    </source>
</evidence>
<dbReference type="NCBIfam" id="TIGR02727">
    <property type="entry name" value="MTHFS_bact"/>
    <property type="match status" value="1"/>
</dbReference>
<evidence type="ECO:0000256" key="2">
    <source>
        <dbReference type="ARBA" id="ARBA00022741"/>
    </source>
</evidence>
<dbReference type="OrthoDB" id="9801938at2"/>
<dbReference type="InterPro" id="IPR037171">
    <property type="entry name" value="NagB/RpiA_transferase-like"/>
</dbReference>
<dbReference type="InterPro" id="IPR002698">
    <property type="entry name" value="FTHF_cligase"/>
</dbReference>
<protein>
    <recommendedName>
        <fullName evidence="5">5-formyltetrahydrofolate cyclo-ligase</fullName>
        <ecNumber evidence="5">6.3.3.2</ecNumber>
    </recommendedName>
</protein>
<keyword evidence="3 4" id="KW-0067">ATP-binding</keyword>
<feature type="binding site" evidence="4">
    <location>
        <position position="70"/>
    </location>
    <ligand>
        <name>substrate</name>
    </ligand>
</feature>
<feature type="binding site" evidence="4">
    <location>
        <begin position="146"/>
        <end position="154"/>
    </location>
    <ligand>
        <name>ATP</name>
        <dbReference type="ChEBI" id="CHEBI:30616"/>
    </ligand>
</feature>
<dbReference type="GO" id="GO:0005524">
    <property type="term" value="F:ATP binding"/>
    <property type="evidence" value="ECO:0007669"/>
    <property type="project" value="UniProtKB-KW"/>
</dbReference>
<dbReference type="PANTHER" id="PTHR23407:SF1">
    <property type="entry name" value="5-FORMYLTETRAHYDROFOLATE CYCLO-LIGASE"/>
    <property type="match status" value="1"/>
</dbReference>
<evidence type="ECO:0000256" key="3">
    <source>
        <dbReference type="ARBA" id="ARBA00022840"/>
    </source>
</evidence>
<keyword evidence="2 4" id="KW-0547">Nucleotide-binding</keyword>
<organism evidence="6 7">
    <name type="scientific">Polyangium fumosum</name>
    <dbReference type="NCBI Taxonomy" id="889272"/>
    <lineage>
        <taxon>Bacteria</taxon>
        <taxon>Pseudomonadati</taxon>
        <taxon>Myxococcota</taxon>
        <taxon>Polyangia</taxon>
        <taxon>Polyangiales</taxon>
        <taxon>Polyangiaceae</taxon>
        <taxon>Polyangium</taxon>
    </lineage>
</organism>
<keyword evidence="5" id="KW-0460">Magnesium</keyword>
<comment type="similarity">
    <text evidence="1 5">Belongs to the 5-formyltetrahydrofolate cyclo-ligase family.</text>
</comment>
<keyword evidence="7" id="KW-1185">Reference proteome</keyword>